<evidence type="ECO:0000256" key="1">
    <source>
        <dbReference type="SAM" id="MobiDB-lite"/>
    </source>
</evidence>
<organism evidence="2 3">
    <name type="scientific">Streptomyces alanosinicus</name>
    <dbReference type="NCBI Taxonomy" id="68171"/>
    <lineage>
        <taxon>Bacteria</taxon>
        <taxon>Bacillati</taxon>
        <taxon>Actinomycetota</taxon>
        <taxon>Actinomycetes</taxon>
        <taxon>Kitasatosporales</taxon>
        <taxon>Streptomycetaceae</taxon>
        <taxon>Streptomyces</taxon>
    </lineage>
</organism>
<protein>
    <submittedName>
        <fullName evidence="2">Uncharacterized protein</fullName>
    </submittedName>
</protein>
<dbReference type="EMBL" id="BMVG01000043">
    <property type="protein sequence ID" value="GHE13741.1"/>
    <property type="molecule type" value="Genomic_DNA"/>
</dbReference>
<name>A0A919D774_9ACTN</name>
<dbReference type="RefSeq" id="WP_189958647.1">
    <property type="nucleotide sequence ID" value="NZ_BMVG01000043.1"/>
</dbReference>
<reference evidence="2" key="1">
    <citation type="journal article" date="2014" name="Int. J. Syst. Evol. Microbiol.">
        <title>Complete genome sequence of Corynebacterium casei LMG S-19264T (=DSM 44701T), isolated from a smear-ripened cheese.</title>
        <authorList>
            <consortium name="US DOE Joint Genome Institute (JGI-PGF)"/>
            <person name="Walter F."/>
            <person name="Albersmeier A."/>
            <person name="Kalinowski J."/>
            <person name="Ruckert C."/>
        </authorList>
    </citation>
    <scope>NUCLEOTIDE SEQUENCE</scope>
    <source>
        <strain evidence="2">JCM 4714</strain>
    </source>
</reference>
<accession>A0A919D774</accession>
<gene>
    <name evidence="2" type="ORF">GCM10010339_81720</name>
</gene>
<sequence length="67" mass="6907">MIHAPPRRRRLGVELPDGTFASLATLDGGCPPTGLTGDHAENNTVPLTDKFLGSPRDGGTSMTGSTS</sequence>
<dbReference type="Proteomes" id="UP000655443">
    <property type="component" value="Unassembled WGS sequence"/>
</dbReference>
<feature type="region of interest" description="Disordered" evidence="1">
    <location>
        <begin position="31"/>
        <end position="67"/>
    </location>
</feature>
<evidence type="ECO:0000313" key="3">
    <source>
        <dbReference type="Proteomes" id="UP000655443"/>
    </source>
</evidence>
<dbReference type="AlphaFoldDB" id="A0A919D774"/>
<evidence type="ECO:0000313" key="2">
    <source>
        <dbReference type="EMBL" id="GHE13741.1"/>
    </source>
</evidence>
<proteinExistence type="predicted"/>
<comment type="caution">
    <text evidence="2">The sequence shown here is derived from an EMBL/GenBank/DDBJ whole genome shotgun (WGS) entry which is preliminary data.</text>
</comment>
<keyword evidence="3" id="KW-1185">Reference proteome</keyword>
<reference evidence="2" key="2">
    <citation type="submission" date="2020-09" db="EMBL/GenBank/DDBJ databases">
        <authorList>
            <person name="Sun Q."/>
            <person name="Ohkuma M."/>
        </authorList>
    </citation>
    <scope>NUCLEOTIDE SEQUENCE</scope>
    <source>
        <strain evidence="2">JCM 4714</strain>
    </source>
</reference>